<feature type="transmembrane region" description="Helical" evidence="2">
    <location>
        <begin position="52"/>
        <end position="70"/>
    </location>
</feature>
<dbReference type="AlphaFoldDB" id="A0A2Z3YPN8"/>
<keyword evidence="2" id="KW-0812">Transmembrane</keyword>
<keyword evidence="4" id="KW-1185">Reference proteome</keyword>
<feature type="compositionally biased region" description="Basic and acidic residues" evidence="1">
    <location>
        <begin position="122"/>
        <end position="137"/>
    </location>
</feature>
<gene>
    <name evidence="3" type="ORF">Csp1_20050</name>
</gene>
<evidence type="ECO:0000313" key="3">
    <source>
        <dbReference type="EMBL" id="AWT26772.1"/>
    </source>
</evidence>
<organism evidence="3 4">
    <name type="scientific">Corynebacterium provencense</name>
    <dbReference type="NCBI Taxonomy" id="1737425"/>
    <lineage>
        <taxon>Bacteria</taxon>
        <taxon>Bacillati</taxon>
        <taxon>Actinomycetota</taxon>
        <taxon>Actinomycetes</taxon>
        <taxon>Mycobacteriales</taxon>
        <taxon>Corynebacteriaceae</taxon>
        <taxon>Corynebacterium</taxon>
    </lineage>
</organism>
<dbReference type="Proteomes" id="UP000247696">
    <property type="component" value="Chromosome"/>
</dbReference>
<name>A0A2Z3YPN8_9CORY</name>
<keyword evidence="2" id="KW-1133">Transmembrane helix</keyword>
<evidence type="ECO:0000256" key="2">
    <source>
        <dbReference type="SAM" id="Phobius"/>
    </source>
</evidence>
<accession>A0A2Z3YPN8</accession>
<feature type="region of interest" description="Disordered" evidence="1">
    <location>
        <begin position="80"/>
        <end position="150"/>
    </location>
</feature>
<protein>
    <recommendedName>
        <fullName evidence="5">Lipoprotein LprD</fullName>
    </recommendedName>
</protein>
<evidence type="ECO:0008006" key="5">
    <source>
        <dbReference type="Google" id="ProtNLM"/>
    </source>
</evidence>
<sequence>MEGVSREAQKNPFPLRVRIVQWCFLSAAVIATLCLAWWQWGRWHDSDGSFQNLGYALQWPIFGIFFIVAYRKYMEYERERANGEDAPAAPKPDSPDKITELSEELLPRRDDPQSGGTPDIFVDDRRRRAREARRSTDRNQSQHSDENRIP</sequence>
<dbReference type="STRING" id="1737425.GCA_900049755_02067"/>
<dbReference type="EMBL" id="CP024988">
    <property type="protein sequence ID" value="AWT26772.1"/>
    <property type="molecule type" value="Genomic_DNA"/>
</dbReference>
<evidence type="ECO:0000256" key="1">
    <source>
        <dbReference type="SAM" id="MobiDB-lite"/>
    </source>
</evidence>
<feature type="transmembrane region" description="Helical" evidence="2">
    <location>
        <begin position="20"/>
        <end position="40"/>
    </location>
</feature>
<proteinExistence type="predicted"/>
<evidence type="ECO:0000313" key="4">
    <source>
        <dbReference type="Proteomes" id="UP000247696"/>
    </source>
</evidence>
<keyword evidence="2" id="KW-0472">Membrane</keyword>
<reference evidence="4" key="1">
    <citation type="submission" date="2017-11" db="EMBL/GenBank/DDBJ databases">
        <title>Otitis media/interna in a cat caused by the recently described species Corynebacterium provencense.</title>
        <authorList>
            <person name="Kittl S."/>
            <person name="Brodard I."/>
            <person name="Rychener L."/>
            <person name="Jores J."/>
            <person name="Roosje P."/>
            <person name="Gobeli Brawand S."/>
        </authorList>
    </citation>
    <scope>NUCLEOTIDE SEQUENCE [LARGE SCALE GENOMIC DNA]</scope>
    <source>
        <strain evidence="4">17KM38</strain>
    </source>
</reference>
<feature type="compositionally biased region" description="Basic and acidic residues" evidence="1">
    <location>
        <begin position="93"/>
        <end position="112"/>
    </location>
</feature>
<dbReference type="KEGG" id="cpre:Csp1_20050"/>